<evidence type="ECO:0000313" key="2">
    <source>
        <dbReference type="Proteomes" id="UP000717364"/>
    </source>
</evidence>
<reference evidence="1" key="2">
    <citation type="journal article" date="2021" name="Mar. Drugs">
        <title>Genome Reduction and Secondary Metabolism of the Marine Sponge-Associated Cyanobacterium Leptothoe.</title>
        <authorList>
            <person name="Konstantinou D."/>
            <person name="Popin R.V."/>
            <person name="Fewer D.P."/>
            <person name="Sivonen K."/>
            <person name="Gkelis S."/>
        </authorList>
    </citation>
    <scope>NUCLEOTIDE SEQUENCE</scope>
    <source>
        <strain evidence="1">TAU-MAC 1115</strain>
    </source>
</reference>
<evidence type="ECO:0000313" key="1">
    <source>
        <dbReference type="EMBL" id="MBT9317373.1"/>
    </source>
</evidence>
<protein>
    <submittedName>
        <fullName evidence="1">Uncharacterized protein</fullName>
    </submittedName>
</protein>
<dbReference type="RefSeq" id="WP_215610437.1">
    <property type="nucleotide sequence ID" value="NZ_JADOES010000044.1"/>
</dbReference>
<dbReference type="EMBL" id="JADOES010000044">
    <property type="protein sequence ID" value="MBT9317373.1"/>
    <property type="molecule type" value="Genomic_DNA"/>
</dbReference>
<dbReference type="AlphaFoldDB" id="A0A947DIL5"/>
<reference evidence="1" key="1">
    <citation type="submission" date="2020-11" db="EMBL/GenBank/DDBJ databases">
        <authorList>
            <person name="Konstantinou D."/>
            <person name="Gkelis S."/>
            <person name="Popin R."/>
            <person name="Fewer D."/>
            <person name="Sivonen K."/>
        </authorList>
    </citation>
    <scope>NUCLEOTIDE SEQUENCE</scope>
    <source>
        <strain evidence="1">TAU-MAC 1115</strain>
    </source>
</reference>
<name>A0A947DIL5_9CYAN</name>
<organism evidence="1 2">
    <name type="scientific">Leptothoe spongobia TAU-MAC 1115</name>
    <dbReference type="NCBI Taxonomy" id="1967444"/>
    <lineage>
        <taxon>Bacteria</taxon>
        <taxon>Bacillati</taxon>
        <taxon>Cyanobacteriota</taxon>
        <taxon>Cyanophyceae</taxon>
        <taxon>Nodosilineales</taxon>
        <taxon>Cymatolegaceae</taxon>
        <taxon>Leptothoe</taxon>
        <taxon>Leptothoe spongobia</taxon>
    </lineage>
</organism>
<proteinExistence type="predicted"/>
<accession>A0A947DIL5</accession>
<dbReference type="Proteomes" id="UP000717364">
    <property type="component" value="Unassembled WGS sequence"/>
</dbReference>
<comment type="caution">
    <text evidence="1">The sequence shown here is derived from an EMBL/GenBank/DDBJ whole genome shotgun (WGS) entry which is preliminary data.</text>
</comment>
<keyword evidence="2" id="KW-1185">Reference proteome</keyword>
<gene>
    <name evidence="1" type="ORF">IXB50_18280</name>
</gene>
<sequence>MVRAVNAGGLVVGTLRASPPVHVLSDEKFSQLNREQIYLFLVSQEELIWYAEWMESTDQASFNEVIMNALGEIEQAAQHEEVLPLDTSYAPESVTTDGWKPAQTAWETQVPGISLNECLLHGRKRVDVTLDEYAKAHPDLSNEARQSLKDKFDHIFEAPSLAAFSQRLRRMIEQSQAEPILLKRLTILKEKRFLFTNHLKFDNAPALSSALDRSMRFLDEKLQSFGQFRATESLDPMLNAWAIVNNLRSVR</sequence>